<dbReference type="InterPro" id="IPR036397">
    <property type="entry name" value="RNaseH_sf"/>
</dbReference>
<dbReference type="Gene3D" id="3.30.420.10">
    <property type="entry name" value="Ribonuclease H-like superfamily/Ribonuclease H"/>
    <property type="match status" value="1"/>
</dbReference>
<dbReference type="SUPFAM" id="SSF53098">
    <property type="entry name" value="Ribonuclease H-like"/>
    <property type="match status" value="1"/>
</dbReference>
<gene>
    <name evidence="1" type="ORF">FHS21_001309</name>
</gene>
<name>A0A839U2N8_9HYPH</name>
<dbReference type="GO" id="GO:0003676">
    <property type="term" value="F:nucleic acid binding"/>
    <property type="evidence" value="ECO:0007669"/>
    <property type="project" value="InterPro"/>
</dbReference>
<organism evidence="1 2">
    <name type="scientific">Phyllobacterium trifolii</name>
    <dbReference type="NCBI Taxonomy" id="300193"/>
    <lineage>
        <taxon>Bacteria</taxon>
        <taxon>Pseudomonadati</taxon>
        <taxon>Pseudomonadota</taxon>
        <taxon>Alphaproteobacteria</taxon>
        <taxon>Hyphomicrobiales</taxon>
        <taxon>Phyllobacteriaceae</taxon>
        <taxon>Phyllobacterium</taxon>
    </lineage>
</organism>
<dbReference type="InterPro" id="IPR012337">
    <property type="entry name" value="RNaseH-like_sf"/>
</dbReference>
<keyword evidence="1" id="KW-0255">Endonuclease</keyword>
<protein>
    <submittedName>
        <fullName evidence="1">Holliday junction resolvasome RuvABC endonuclease subunit</fullName>
    </submittedName>
</protein>
<keyword evidence="2" id="KW-1185">Reference proteome</keyword>
<reference evidence="1 2" key="1">
    <citation type="submission" date="2020-08" db="EMBL/GenBank/DDBJ databases">
        <title>Genomic Encyclopedia of Type Strains, Phase III (KMG-III): the genomes of soil and plant-associated and newly described type strains.</title>
        <authorList>
            <person name="Whitman W."/>
        </authorList>
    </citation>
    <scope>NUCLEOTIDE SEQUENCE [LARGE SCALE GENOMIC DNA]</scope>
    <source>
        <strain evidence="1 2">CECT 7015</strain>
    </source>
</reference>
<dbReference type="EMBL" id="JACHXN010000003">
    <property type="protein sequence ID" value="MBB3144908.1"/>
    <property type="molecule type" value="Genomic_DNA"/>
</dbReference>
<keyword evidence="1" id="KW-0378">Hydrolase</keyword>
<keyword evidence="1" id="KW-0540">Nuclease</keyword>
<sequence>MTLILGLDIATRTGFAYYDDQASLAAIRVGHIQCEGEEFEEKAAFLGRALVRLIKADKPDFIIIERPIRAQPGGGGKRTMKFMGEEQQVEAKGSGLNAVISSNQLVGAASAIIGAYGIPFDTIASVSWRKAFLGFGTHKGWERKDWKKAARDRCTQLKIKVTNDDQGEAVGIAFAGSGHDRVKMMKIGAAA</sequence>
<dbReference type="AlphaFoldDB" id="A0A839U2N8"/>
<evidence type="ECO:0000313" key="2">
    <source>
        <dbReference type="Proteomes" id="UP000554520"/>
    </source>
</evidence>
<evidence type="ECO:0000313" key="1">
    <source>
        <dbReference type="EMBL" id="MBB3144908.1"/>
    </source>
</evidence>
<dbReference type="RefSeq" id="WP_183661304.1">
    <property type="nucleotide sequence ID" value="NZ_JACHXN010000003.1"/>
</dbReference>
<dbReference type="GO" id="GO:0004519">
    <property type="term" value="F:endonuclease activity"/>
    <property type="evidence" value="ECO:0007669"/>
    <property type="project" value="UniProtKB-KW"/>
</dbReference>
<dbReference type="Proteomes" id="UP000554520">
    <property type="component" value="Unassembled WGS sequence"/>
</dbReference>
<comment type="caution">
    <text evidence="1">The sequence shown here is derived from an EMBL/GenBank/DDBJ whole genome shotgun (WGS) entry which is preliminary data.</text>
</comment>
<accession>A0A839U2N8</accession>
<proteinExistence type="predicted"/>